<evidence type="ECO:0000259" key="8">
    <source>
        <dbReference type="PROSITE" id="PS51100"/>
    </source>
</evidence>
<keyword evidence="5" id="KW-0598">Phosphotransferase system</keyword>
<dbReference type="Gene3D" id="3.40.50.2300">
    <property type="match status" value="1"/>
</dbReference>
<evidence type="ECO:0000256" key="3">
    <source>
        <dbReference type="ARBA" id="ARBA00022597"/>
    </source>
</evidence>
<reference evidence="9 10" key="1">
    <citation type="submission" date="2018-06" db="EMBL/GenBank/DDBJ databases">
        <authorList>
            <consortium name="Pathogen Informatics"/>
            <person name="Doyle S."/>
        </authorList>
    </citation>
    <scope>NUCLEOTIDE SEQUENCE [LARGE SCALE GENOMIC DNA]</scope>
    <source>
        <strain evidence="9 10">NCTC12224</strain>
    </source>
</reference>
<evidence type="ECO:0000256" key="1">
    <source>
        <dbReference type="ARBA" id="ARBA00022448"/>
    </source>
</evidence>
<feature type="modified residue" description="Phosphocysteine; by EIIA" evidence="7">
    <location>
        <position position="7"/>
    </location>
</feature>
<evidence type="ECO:0000256" key="4">
    <source>
        <dbReference type="ARBA" id="ARBA00022679"/>
    </source>
</evidence>
<dbReference type="InterPro" id="IPR036095">
    <property type="entry name" value="PTS_EIIB-like_sf"/>
</dbReference>
<dbReference type="AlphaFoldDB" id="A0A380KCG6"/>
<evidence type="ECO:0000256" key="7">
    <source>
        <dbReference type="PROSITE-ProRule" id="PRU00423"/>
    </source>
</evidence>
<evidence type="ECO:0000256" key="6">
    <source>
        <dbReference type="ARBA" id="ARBA00022777"/>
    </source>
</evidence>
<accession>A0A380KCG6</accession>
<dbReference type="PANTHER" id="PTHR34581">
    <property type="entry name" value="PTS SYSTEM N,N'-DIACETYLCHITOBIOSE-SPECIFIC EIIB COMPONENT"/>
    <property type="match status" value="1"/>
</dbReference>
<dbReference type="PANTHER" id="PTHR34581:SF2">
    <property type="entry name" value="PTS SYSTEM N,N'-DIACETYLCHITOBIOSE-SPECIFIC EIIB COMPONENT"/>
    <property type="match status" value="1"/>
</dbReference>
<dbReference type="InterPro" id="IPR013012">
    <property type="entry name" value="PTS_EIIB_3"/>
</dbReference>
<keyword evidence="6" id="KW-0418">Kinase</keyword>
<dbReference type="InterPro" id="IPR003501">
    <property type="entry name" value="PTS_EIIB_2/3"/>
</dbReference>
<feature type="domain" description="PTS EIIB type-3" evidence="8">
    <location>
        <begin position="1"/>
        <end position="99"/>
    </location>
</feature>
<evidence type="ECO:0000256" key="2">
    <source>
        <dbReference type="ARBA" id="ARBA00022553"/>
    </source>
</evidence>
<keyword evidence="4 9" id="KW-0808">Transferase</keyword>
<dbReference type="Pfam" id="PF02302">
    <property type="entry name" value="PTS_IIB"/>
    <property type="match status" value="1"/>
</dbReference>
<dbReference type="GO" id="GO:0016301">
    <property type="term" value="F:kinase activity"/>
    <property type="evidence" value="ECO:0007669"/>
    <property type="project" value="UniProtKB-KW"/>
</dbReference>
<dbReference type="OrthoDB" id="9808134at2"/>
<dbReference type="SUPFAM" id="SSF52794">
    <property type="entry name" value="PTS system IIB component-like"/>
    <property type="match status" value="1"/>
</dbReference>
<protein>
    <submittedName>
        <fullName evidence="9">PTS system cellobiose-specific transporter subunit IIB</fullName>
        <ecNumber evidence="9">2.7.1.-</ecNumber>
    </submittedName>
</protein>
<gene>
    <name evidence="9" type="primary">celA.2</name>
    <name evidence="9" type="ORF">NCTC12224_01640</name>
</gene>
<evidence type="ECO:0000313" key="10">
    <source>
        <dbReference type="Proteomes" id="UP000254924"/>
    </source>
</evidence>
<keyword evidence="10" id="KW-1185">Reference proteome</keyword>
<dbReference type="GO" id="GO:0008982">
    <property type="term" value="F:protein-N(PI)-phosphohistidine-sugar phosphotransferase activity"/>
    <property type="evidence" value="ECO:0007669"/>
    <property type="project" value="InterPro"/>
</dbReference>
<keyword evidence="2" id="KW-0597">Phosphoprotein</keyword>
<dbReference type="EC" id="2.7.1.-" evidence="9"/>
<dbReference type="EMBL" id="UHFN01000007">
    <property type="protein sequence ID" value="SUN61920.1"/>
    <property type="molecule type" value="Genomic_DNA"/>
</dbReference>
<keyword evidence="1" id="KW-0813">Transport</keyword>
<evidence type="ECO:0000313" key="9">
    <source>
        <dbReference type="EMBL" id="SUN61920.1"/>
    </source>
</evidence>
<evidence type="ECO:0000256" key="5">
    <source>
        <dbReference type="ARBA" id="ARBA00022683"/>
    </source>
</evidence>
<dbReference type="InterPro" id="IPR051819">
    <property type="entry name" value="PTS_sugar-specific_EIIB"/>
</dbReference>
<dbReference type="GO" id="GO:0009401">
    <property type="term" value="P:phosphoenolpyruvate-dependent sugar phosphotransferase system"/>
    <property type="evidence" value="ECO:0007669"/>
    <property type="project" value="UniProtKB-KW"/>
</dbReference>
<sequence>MKILLVCAGGMSTSILMKKMEKYWNDQGQDLTIKAVGMSEYQDVYQDFDIILLGPQVSYRLKEIKENTGLPAETISSLDYAIADCPKIMKLAEKLYAEK</sequence>
<dbReference type="CDD" id="cd05564">
    <property type="entry name" value="PTS_IIB_chitobiose_lichenan"/>
    <property type="match status" value="1"/>
</dbReference>
<organism evidence="9 10">
    <name type="scientific">Streptococcus hyointestinalis</name>
    <dbReference type="NCBI Taxonomy" id="1337"/>
    <lineage>
        <taxon>Bacteria</taxon>
        <taxon>Bacillati</taxon>
        <taxon>Bacillota</taxon>
        <taxon>Bacilli</taxon>
        <taxon>Lactobacillales</taxon>
        <taxon>Streptococcaceae</taxon>
        <taxon>Streptococcus</taxon>
    </lineage>
</organism>
<dbReference type="PROSITE" id="PS51100">
    <property type="entry name" value="PTS_EIIB_TYPE_3"/>
    <property type="match status" value="1"/>
</dbReference>
<dbReference type="Proteomes" id="UP000254924">
    <property type="component" value="Unassembled WGS sequence"/>
</dbReference>
<proteinExistence type="predicted"/>
<name>A0A380KCG6_9STRE</name>
<keyword evidence="3" id="KW-0762">Sugar transport</keyword>